<dbReference type="AlphaFoldDB" id="A0A1M7YWR8"/>
<dbReference type="InterPro" id="IPR025588">
    <property type="entry name" value="YcxB-like_C"/>
</dbReference>
<accession>A0A1M7YWR8</accession>
<dbReference type="Proteomes" id="UP000184600">
    <property type="component" value="Unassembled WGS sequence"/>
</dbReference>
<protein>
    <recommendedName>
        <fullName evidence="2">YcxB-like C-terminal domain-containing protein</fullName>
    </recommendedName>
</protein>
<keyword evidence="4" id="KW-1185">Reference proteome</keyword>
<proteinExistence type="predicted"/>
<keyword evidence="1" id="KW-0472">Membrane</keyword>
<feature type="domain" description="YcxB-like C-terminal" evidence="2">
    <location>
        <begin position="126"/>
        <end position="170"/>
    </location>
</feature>
<keyword evidence="1" id="KW-0812">Transmembrane</keyword>
<evidence type="ECO:0000313" key="3">
    <source>
        <dbReference type="EMBL" id="SHO57061.1"/>
    </source>
</evidence>
<keyword evidence="1" id="KW-1133">Transmembrane helix</keyword>
<organism evidence="3 4">
    <name type="scientific">Vibrio quintilis</name>
    <dbReference type="NCBI Taxonomy" id="1117707"/>
    <lineage>
        <taxon>Bacteria</taxon>
        <taxon>Pseudomonadati</taxon>
        <taxon>Pseudomonadota</taxon>
        <taxon>Gammaproteobacteria</taxon>
        <taxon>Vibrionales</taxon>
        <taxon>Vibrionaceae</taxon>
        <taxon>Vibrio</taxon>
    </lineage>
</organism>
<dbReference type="EMBL" id="FRFG01000031">
    <property type="protein sequence ID" value="SHO57061.1"/>
    <property type="molecule type" value="Genomic_DNA"/>
</dbReference>
<evidence type="ECO:0000313" key="4">
    <source>
        <dbReference type="Proteomes" id="UP000184600"/>
    </source>
</evidence>
<evidence type="ECO:0000256" key="1">
    <source>
        <dbReference type="SAM" id="Phobius"/>
    </source>
</evidence>
<reference evidence="4" key="1">
    <citation type="submission" date="2016-12" db="EMBL/GenBank/DDBJ databases">
        <authorList>
            <person name="Rodrigo-Torres L."/>
            <person name="Arahal R.D."/>
            <person name="Lucena T."/>
        </authorList>
    </citation>
    <scope>NUCLEOTIDE SEQUENCE [LARGE SCALE GENOMIC DNA]</scope>
</reference>
<feature type="transmembrane region" description="Helical" evidence="1">
    <location>
        <begin position="70"/>
        <end position="87"/>
    </location>
</feature>
<sequence>MEITYKPTYSDFCEATKYIERQVVRSTKWRYLRVLSKIILVTLFALGLMSIIRYYEKFSFISHQELTEGLLAIEFGIIIFFIISRIYHKKIRALMFEDGWLYLSTNHQFRIEQDYLLLKIRENQHQYRWKYVRKTEKTKSYIFIFMDRGSALFIARHSFQSDEHYNTFYTQVTSRCMFSEN</sequence>
<name>A0A1M7YWR8_9VIBR</name>
<feature type="transmembrane region" description="Helical" evidence="1">
    <location>
        <begin position="34"/>
        <end position="55"/>
    </location>
</feature>
<dbReference type="RefSeq" id="WP_073583627.1">
    <property type="nucleotide sequence ID" value="NZ_AP024898.1"/>
</dbReference>
<gene>
    <name evidence="3" type="ORF">VQ7734_02830</name>
</gene>
<dbReference type="Pfam" id="PF14317">
    <property type="entry name" value="YcxB"/>
    <property type="match status" value="1"/>
</dbReference>
<evidence type="ECO:0000259" key="2">
    <source>
        <dbReference type="Pfam" id="PF14317"/>
    </source>
</evidence>